<reference evidence="1" key="1">
    <citation type="journal article" date="2015" name="Nature">
        <title>Complex archaea that bridge the gap between prokaryotes and eukaryotes.</title>
        <authorList>
            <person name="Spang A."/>
            <person name="Saw J.H."/>
            <person name="Jorgensen S.L."/>
            <person name="Zaremba-Niedzwiedzka K."/>
            <person name="Martijn J."/>
            <person name="Lind A.E."/>
            <person name="van Eijk R."/>
            <person name="Schleper C."/>
            <person name="Guy L."/>
            <person name="Ettema T.J."/>
        </authorList>
    </citation>
    <scope>NUCLEOTIDE SEQUENCE</scope>
</reference>
<name>A0A0F9LL70_9ZZZZ</name>
<gene>
    <name evidence="1" type="ORF">LCGC14_1567650</name>
</gene>
<dbReference type="AlphaFoldDB" id="A0A0F9LL70"/>
<sequence length="67" mass="7799">MAWNYNSREELEAAGYRFVNTSRCYGKDCGAEIDWWETPKGKKMPLDPDTLEPHFGSCPNVKEFRQP</sequence>
<comment type="caution">
    <text evidence="1">The sequence shown here is derived from an EMBL/GenBank/DDBJ whole genome shotgun (WGS) entry which is preliminary data.</text>
</comment>
<protein>
    <submittedName>
        <fullName evidence="1">Uncharacterized protein</fullName>
    </submittedName>
</protein>
<dbReference type="EMBL" id="LAZR01012182">
    <property type="protein sequence ID" value="KKM28145.1"/>
    <property type="molecule type" value="Genomic_DNA"/>
</dbReference>
<evidence type="ECO:0000313" key="1">
    <source>
        <dbReference type="EMBL" id="KKM28145.1"/>
    </source>
</evidence>
<accession>A0A0F9LL70</accession>
<proteinExistence type="predicted"/>
<organism evidence="1">
    <name type="scientific">marine sediment metagenome</name>
    <dbReference type="NCBI Taxonomy" id="412755"/>
    <lineage>
        <taxon>unclassified sequences</taxon>
        <taxon>metagenomes</taxon>
        <taxon>ecological metagenomes</taxon>
    </lineage>
</organism>